<feature type="transmembrane region" description="Helical" evidence="1">
    <location>
        <begin position="104"/>
        <end position="135"/>
    </location>
</feature>
<protein>
    <submittedName>
        <fullName evidence="2">Uncharacterized protein</fullName>
    </submittedName>
</protein>
<keyword evidence="3" id="KW-1185">Reference proteome</keyword>
<keyword evidence="1" id="KW-0812">Transmembrane</keyword>
<feature type="transmembrane region" description="Helical" evidence="1">
    <location>
        <begin position="156"/>
        <end position="178"/>
    </location>
</feature>
<evidence type="ECO:0000256" key="1">
    <source>
        <dbReference type="SAM" id="Phobius"/>
    </source>
</evidence>
<dbReference type="Proteomes" id="UP000051681">
    <property type="component" value="Unassembled WGS sequence"/>
</dbReference>
<dbReference type="EMBL" id="CYSF01000006">
    <property type="protein sequence ID" value="CUH83870.1"/>
    <property type="molecule type" value="Genomic_DNA"/>
</dbReference>
<feature type="transmembrane region" description="Helical" evidence="1">
    <location>
        <begin position="12"/>
        <end position="29"/>
    </location>
</feature>
<organism evidence="2 3">
    <name type="scientific">Thalassovita mediterranea</name>
    <dbReference type="NCBI Taxonomy" id="340021"/>
    <lineage>
        <taxon>Bacteria</taxon>
        <taxon>Pseudomonadati</taxon>
        <taxon>Pseudomonadota</taxon>
        <taxon>Alphaproteobacteria</taxon>
        <taxon>Rhodobacterales</taxon>
        <taxon>Roseobacteraceae</taxon>
        <taxon>Thalassovita</taxon>
    </lineage>
</organism>
<keyword evidence="1" id="KW-1133">Transmembrane helix</keyword>
<evidence type="ECO:0000313" key="2">
    <source>
        <dbReference type="EMBL" id="CUH83870.1"/>
    </source>
</evidence>
<proteinExistence type="predicted"/>
<evidence type="ECO:0000313" key="3">
    <source>
        <dbReference type="Proteomes" id="UP000051681"/>
    </source>
</evidence>
<keyword evidence="1" id="KW-0472">Membrane</keyword>
<name>A0A0P1GNM2_9RHOB</name>
<gene>
    <name evidence="2" type="ORF">TM5383_01074</name>
</gene>
<accession>A0A0P1GNM2</accession>
<dbReference type="AlphaFoldDB" id="A0A0P1GNM2"/>
<reference evidence="2 3" key="1">
    <citation type="submission" date="2015-09" db="EMBL/GenBank/DDBJ databases">
        <authorList>
            <consortium name="Swine Surveillance"/>
        </authorList>
    </citation>
    <scope>NUCLEOTIDE SEQUENCE [LARGE SCALE GENOMIC DNA]</scope>
    <source>
        <strain evidence="2 3">CECT 8383</strain>
    </source>
</reference>
<dbReference type="RefSeq" id="WP_058317988.1">
    <property type="nucleotide sequence ID" value="NZ_CYSF01000006.1"/>
</dbReference>
<sequence length="297" mass="30682">MTAPAFSRLKPILMVLVALSCLAIGIAGLNGRSDANPLITTAEHRAQDVATATVAVYISLRAINAALSTAQEIEIGASLGGQASLQPLKVLEPVDDTVERVADALFLVAAAAALATVGLGPVASIGLSLLGLGLLLRSMHTLPQPLSALSGKAQRFGLILGVAMPLVFTCGSTFGTWATEAQRTAAQGEIDRVAQQANLLIGNGKDAQPVATNVAEDDGWFSSISNTWNDAADGVRGVFESSRQYLDAASVFVSEADTILHASLTLIGVFVLRMIVLPLFLLWGAIALLRGGGGRSA</sequence>
<feature type="transmembrane region" description="Helical" evidence="1">
    <location>
        <begin position="264"/>
        <end position="289"/>
    </location>
</feature>
<dbReference type="OrthoDB" id="7841833at2"/>